<dbReference type="Gene3D" id="3.20.20.140">
    <property type="entry name" value="Metal-dependent hydrolases"/>
    <property type="match status" value="1"/>
</dbReference>
<accession>A0A382S9T1</accession>
<sequence>MIIDSHTHILPPDVISDMPKFMSNDKTLYNLFHNGGKLGTADSLLNSMDQNNVDFSVVMGMGWA</sequence>
<reference evidence="1" key="1">
    <citation type="submission" date="2018-05" db="EMBL/GenBank/DDBJ databases">
        <authorList>
            <person name="Lanie J.A."/>
            <person name="Ng W.-L."/>
            <person name="Kazmierczak K.M."/>
            <person name="Andrzejewski T.M."/>
            <person name="Davidsen T.M."/>
            <person name="Wayne K.J."/>
            <person name="Tettelin H."/>
            <person name="Glass J.I."/>
            <person name="Rusch D."/>
            <person name="Podicherti R."/>
            <person name="Tsui H.-C.T."/>
            <person name="Winkler M.E."/>
        </authorList>
    </citation>
    <scope>NUCLEOTIDE SEQUENCE</scope>
</reference>
<feature type="non-terminal residue" evidence="1">
    <location>
        <position position="64"/>
    </location>
</feature>
<gene>
    <name evidence="1" type="ORF">METZ01_LOCUS359518</name>
</gene>
<dbReference type="SUPFAM" id="SSF51556">
    <property type="entry name" value="Metallo-dependent hydrolases"/>
    <property type="match status" value="1"/>
</dbReference>
<dbReference type="InterPro" id="IPR032466">
    <property type="entry name" value="Metal_Hydrolase"/>
</dbReference>
<dbReference type="AlphaFoldDB" id="A0A382S9T1"/>
<organism evidence="1">
    <name type="scientific">marine metagenome</name>
    <dbReference type="NCBI Taxonomy" id="408172"/>
    <lineage>
        <taxon>unclassified sequences</taxon>
        <taxon>metagenomes</taxon>
        <taxon>ecological metagenomes</taxon>
    </lineage>
</organism>
<evidence type="ECO:0008006" key="2">
    <source>
        <dbReference type="Google" id="ProtNLM"/>
    </source>
</evidence>
<evidence type="ECO:0000313" key="1">
    <source>
        <dbReference type="EMBL" id="SVD06664.1"/>
    </source>
</evidence>
<name>A0A382S9T1_9ZZZZ</name>
<protein>
    <recommendedName>
        <fullName evidence="2">Amidohydrolase-related domain-containing protein</fullName>
    </recommendedName>
</protein>
<proteinExistence type="predicted"/>
<dbReference type="EMBL" id="UINC01127504">
    <property type="protein sequence ID" value="SVD06664.1"/>
    <property type="molecule type" value="Genomic_DNA"/>
</dbReference>